<dbReference type="Proteomes" id="UP001430377">
    <property type="component" value="Unassembled WGS sequence"/>
</dbReference>
<dbReference type="RefSeq" id="WP_220620044.1">
    <property type="nucleotide sequence ID" value="NZ_RKLR01000011.1"/>
</dbReference>
<evidence type="ECO:0000256" key="1">
    <source>
        <dbReference type="SAM" id="MobiDB-lite"/>
    </source>
</evidence>
<name>A0AAW4PVF3_9EURY</name>
<dbReference type="AlphaFoldDB" id="A0AAW4PVF3"/>
<comment type="caution">
    <text evidence="3">The sequence shown here is derived from an EMBL/GenBank/DDBJ whole genome shotgun (WGS) entry which is preliminary data.</text>
</comment>
<dbReference type="PROSITE" id="PS50926">
    <property type="entry name" value="TRAM"/>
    <property type="match status" value="1"/>
</dbReference>
<dbReference type="Pfam" id="PF01938">
    <property type="entry name" value="TRAM"/>
    <property type="match status" value="1"/>
</dbReference>
<feature type="compositionally biased region" description="Polar residues" evidence="1">
    <location>
        <begin position="51"/>
        <end position="63"/>
    </location>
</feature>
<dbReference type="InterPro" id="IPR002792">
    <property type="entry name" value="TRAM_dom"/>
</dbReference>
<proteinExistence type="predicted"/>
<dbReference type="SUPFAM" id="SSF50249">
    <property type="entry name" value="Nucleic acid-binding proteins"/>
    <property type="match status" value="1"/>
</dbReference>
<dbReference type="EMBL" id="RKLR01000011">
    <property type="protein sequence ID" value="MBX0325176.1"/>
    <property type="molecule type" value="Genomic_DNA"/>
</dbReference>
<feature type="domain" description="TRAM" evidence="2">
    <location>
        <begin position="71"/>
        <end position="130"/>
    </location>
</feature>
<protein>
    <submittedName>
        <fullName evidence="3">TRAM domain-containing protein</fullName>
    </submittedName>
</protein>
<feature type="region of interest" description="Disordered" evidence="1">
    <location>
        <begin position="48"/>
        <end position="77"/>
    </location>
</feature>
<evidence type="ECO:0000313" key="4">
    <source>
        <dbReference type="Proteomes" id="UP001430377"/>
    </source>
</evidence>
<reference evidence="3 4" key="1">
    <citation type="submission" date="2021-06" db="EMBL/GenBank/DDBJ databases">
        <title>Halomicroarcula sp. a new haloarchaeum isolated from saline soil.</title>
        <authorList>
            <person name="Duran-Viseras A."/>
            <person name="Sanchez-Porro C."/>
            <person name="Ventosa A."/>
        </authorList>
    </citation>
    <scope>NUCLEOTIDE SEQUENCE [LARGE SCALE GENOMIC DNA]</scope>
    <source>
        <strain evidence="3 4">F13</strain>
    </source>
</reference>
<evidence type="ECO:0000259" key="2">
    <source>
        <dbReference type="PROSITE" id="PS50926"/>
    </source>
</evidence>
<dbReference type="Gene3D" id="2.40.50.140">
    <property type="entry name" value="Nucleic acid-binding proteins"/>
    <property type="match status" value="1"/>
</dbReference>
<evidence type="ECO:0000313" key="3">
    <source>
        <dbReference type="EMBL" id="MBX0325176.1"/>
    </source>
</evidence>
<dbReference type="InterPro" id="IPR012340">
    <property type="entry name" value="NA-bd_OB-fold"/>
</dbReference>
<gene>
    <name evidence="3" type="ORF">EGH21_19305</name>
</gene>
<sequence>MNIPSELRSLFTADIEETDESFVVEVPESEIDAGAVDSGKTYRIALIPTDPATQQSDSVSRSAETAAPQPPVEEGETRRLEIETLGDQGDGIAKVERGYVVIVPDTEIGERVAVEIESVTQNAAFGSVTERLDLYE</sequence>
<keyword evidence="4" id="KW-1185">Reference proteome</keyword>
<organism evidence="3 4">
    <name type="scientific">Haloarcula rubra</name>
    <dbReference type="NCBI Taxonomy" id="2487747"/>
    <lineage>
        <taxon>Archaea</taxon>
        <taxon>Methanobacteriati</taxon>
        <taxon>Methanobacteriota</taxon>
        <taxon>Stenosarchaea group</taxon>
        <taxon>Halobacteria</taxon>
        <taxon>Halobacteriales</taxon>
        <taxon>Haloarculaceae</taxon>
        <taxon>Haloarcula</taxon>
    </lineage>
</organism>
<accession>A0AAW4PVF3</accession>